<protein>
    <submittedName>
        <fullName evidence="1">Uncharacterized protein</fullName>
    </submittedName>
</protein>
<keyword evidence="2" id="KW-1185">Reference proteome</keyword>
<proteinExistence type="predicted"/>
<dbReference type="Proteomes" id="UP000317465">
    <property type="component" value="Chromosome"/>
</dbReference>
<organism evidence="1 2">
    <name type="scientific">Alistipes onderdonkii subsp. vulgaris</name>
    <dbReference type="NCBI Taxonomy" id="2585117"/>
    <lineage>
        <taxon>Bacteria</taxon>
        <taxon>Pseudomonadati</taxon>
        <taxon>Bacteroidota</taxon>
        <taxon>Bacteroidia</taxon>
        <taxon>Bacteroidales</taxon>
        <taxon>Rikenellaceae</taxon>
        <taxon>Alistipes</taxon>
    </lineage>
</organism>
<evidence type="ECO:0000313" key="2">
    <source>
        <dbReference type="Proteomes" id="UP000317465"/>
    </source>
</evidence>
<reference evidence="1 2" key="1">
    <citation type="journal article" date="2020" name="Int. J. Syst. Evol. Microbiol.">
        <title>Alistipes communis sp. nov., Alistipes dispar sp. nov. and Alistipes onderdonkii subsp. vulgaris subsp. nov., isolated from human faeces, and creation of Alistipes onderdonkii subsp. onderdonkii subsp. nov.</title>
        <authorList>
            <person name="Sakamoto M."/>
            <person name="Ikeyama N."/>
            <person name="Ogata Y."/>
            <person name="Suda W."/>
            <person name="Iino T."/>
            <person name="Hattori M."/>
            <person name="Ohkuma M."/>
        </authorList>
    </citation>
    <scope>NUCLEOTIDE SEQUENCE [LARGE SCALE GENOMIC DNA]</scope>
    <source>
        <strain evidence="1 2">5CPYCFAH4</strain>
    </source>
</reference>
<name>A0ACA8QZ32_9BACT</name>
<gene>
    <name evidence="1" type="ORF">A5CPYCFAH4_23110</name>
</gene>
<dbReference type="EMBL" id="AP019737">
    <property type="protein sequence ID" value="BBL10087.1"/>
    <property type="molecule type" value="Genomic_DNA"/>
</dbReference>
<evidence type="ECO:0000313" key="1">
    <source>
        <dbReference type="EMBL" id="BBL10087.1"/>
    </source>
</evidence>
<sequence length="113" mass="12314">MPVKTTSHYPGSQGSPARKTHRPARAKNHGKRRPPPESRQASGGHPAPGTQRTGRQAGSHPGNKSHVRNAQDIPDGIGNAGEAPEQRYRKRYGKRQREGQQPGTLLSGKQRTE</sequence>
<accession>A0ACA8QZ32</accession>